<evidence type="ECO:0000256" key="3">
    <source>
        <dbReference type="ARBA" id="ARBA00022525"/>
    </source>
</evidence>
<evidence type="ECO:0000256" key="2">
    <source>
        <dbReference type="ARBA" id="ARBA00008098"/>
    </source>
</evidence>
<sequence length="143" mass="16205">MLHYHLLMLNCLLLGLPAAWSGATEEQMRAAGKLMRDVCFPKFSKVSEDMANAISNGNLLDDKDSKCYINCIMEMMQTMKKGKFQMESSLKQVDLLMPDEYKPSYRVGIAECKDVSNGIKNNCEASYTMLTCLKQKIPIFLFP</sequence>
<dbReference type="GO" id="GO:0005576">
    <property type="term" value="C:extracellular region"/>
    <property type="evidence" value="ECO:0007669"/>
    <property type="project" value="UniProtKB-SubCell"/>
</dbReference>
<dbReference type="Pfam" id="PF01395">
    <property type="entry name" value="PBP_GOBP"/>
    <property type="match status" value="1"/>
</dbReference>
<dbReference type="SUPFAM" id="SSF47565">
    <property type="entry name" value="Insect pheromone/odorant-binding proteins"/>
    <property type="match status" value="1"/>
</dbReference>
<organism evidence="5 6">
    <name type="scientific">Drosophila busckii</name>
    <name type="common">Fruit fly</name>
    <dbReference type="NCBI Taxonomy" id="30019"/>
    <lineage>
        <taxon>Eukaryota</taxon>
        <taxon>Metazoa</taxon>
        <taxon>Ecdysozoa</taxon>
        <taxon>Arthropoda</taxon>
        <taxon>Hexapoda</taxon>
        <taxon>Insecta</taxon>
        <taxon>Pterygota</taxon>
        <taxon>Neoptera</taxon>
        <taxon>Endopterygota</taxon>
        <taxon>Diptera</taxon>
        <taxon>Brachycera</taxon>
        <taxon>Muscomorpha</taxon>
        <taxon>Ephydroidea</taxon>
        <taxon>Drosophilidae</taxon>
        <taxon>Drosophila</taxon>
    </lineage>
</organism>
<keyword evidence="4" id="KW-0732">Signal</keyword>
<feature type="chain" id="PRO_5005788234" evidence="4">
    <location>
        <begin position="24"/>
        <end position="143"/>
    </location>
</feature>
<evidence type="ECO:0000313" key="6">
    <source>
        <dbReference type="Proteomes" id="UP000494163"/>
    </source>
</evidence>
<protein>
    <submittedName>
        <fullName evidence="5">Obp19a</fullName>
    </submittedName>
</protein>
<proteinExistence type="inferred from homology"/>
<comment type="subcellular location">
    <subcellularLocation>
        <location evidence="1">Secreted</location>
    </subcellularLocation>
</comment>
<dbReference type="PANTHER" id="PTHR21364:SF2">
    <property type="entry name" value="GENERAL ODORANT-BINDING PROTEIN 19A"/>
    <property type="match status" value="1"/>
</dbReference>
<accession>A0A0M3QZL9</accession>
<dbReference type="OrthoDB" id="6610259at2759"/>
<evidence type="ECO:0000256" key="1">
    <source>
        <dbReference type="ARBA" id="ARBA00004613"/>
    </source>
</evidence>
<comment type="similarity">
    <text evidence="2">Belongs to the PBP/GOBP family.</text>
</comment>
<dbReference type="GO" id="GO:0035275">
    <property type="term" value="F:dibutyl phthalate binding"/>
    <property type="evidence" value="ECO:0007669"/>
    <property type="project" value="TreeGrafter"/>
</dbReference>
<dbReference type="EMBL" id="CP012528">
    <property type="protein sequence ID" value="ALC49609.1"/>
    <property type="molecule type" value="Genomic_DNA"/>
</dbReference>
<dbReference type="STRING" id="30019.A0A0M3QZL9"/>
<feature type="signal peptide" evidence="4">
    <location>
        <begin position="1"/>
        <end position="23"/>
    </location>
</feature>
<dbReference type="CDD" id="cd23992">
    <property type="entry name" value="PBP_GOBP"/>
    <property type="match status" value="1"/>
</dbReference>
<dbReference type="Proteomes" id="UP000494163">
    <property type="component" value="Chromosome X"/>
</dbReference>
<keyword evidence="6" id="KW-1185">Reference proteome</keyword>
<dbReference type="InterPro" id="IPR036728">
    <property type="entry name" value="PBP_GOBP_sf"/>
</dbReference>
<dbReference type="FunFam" id="1.10.238.20:FF:000001">
    <property type="entry name" value="General odorant-binding protein lush"/>
    <property type="match status" value="1"/>
</dbReference>
<dbReference type="GO" id="GO:0005549">
    <property type="term" value="F:odorant binding"/>
    <property type="evidence" value="ECO:0007669"/>
    <property type="project" value="InterPro"/>
</dbReference>
<evidence type="ECO:0000256" key="4">
    <source>
        <dbReference type="SAM" id="SignalP"/>
    </source>
</evidence>
<dbReference type="SMART" id="SM00708">
    <property type="entry name" value="PhBP"/>
    <property type="match status" value="1"/>
</dbReference>
<dbReference type="GO" id="GO:0042048">
    <property type="term" value="P:olfactory behavior"/>
    <property type="evidence" value="ECO:0007669"/>
    <property type="project" value="TreeGrafter"/>
</dbReference>
<dbReference type="AlphaFoldDB" id="A0A0M3QZL9"/>
<dbReference type="SMR" id="A0A0M3QZL9"/>
<gene>
    <name evidence="5" type="ORF">Dbus_chrXg1465</name>
</gene>
<keyword evidence="3" id="KW-0964">Secreted</keyword>
<dbReference type="PANTHER" id="PTHR21364">
    <property type="entry name" value="GENERAL ODORANT-BINDING PROTEIN 19A"/>
    <property type="match status" value="1"/>
</dbReference>
<dbReference type="OMA" id="EQMWAAG"/>
<name>A0A0M3QZL9_DROBS</name>
<dbReference type="InterPro" id="IPR006170">
    <property type="entry name" value="PBP/GOBP"/>
</dbReference>
<reference evidence="5 6" key="1">
    <citation type="submission" date="2015-08" db="EMBL/GenBank/DDBJ databases">
        <title>Ancestral chromatin configuration constrains chromatin evolution on differentiating sex chromosomes in Drosophila.</title>
        <authorList>
            <person name="Zhou Q."/>
            <person name="Bachtrog D."/>
        </authorList>
    </citation>
    <scope>NUCLEOTIDE SEQUENCE [LARGE SCALE GENOMIC DNA]</scope>
    <source>
        <tissue evidence="5">Whole larvae</tissue>
    </source>
</reference>
<dbReference type="GO" id="GO:0007608">
    <property type="term" value="P:sensory perception of smell"/>
    <property type="evidence" value="ECO:0007669"/>
    <property type="project" value="TreeGrafter"/>
</dbReference>
<dbReference type="Gene3D" id="1.10.238.20">
    <property type="entry name" value="Pheromone/general odorant binding protein domain"/>
    <property type="match status" value="1"/>
</dbReference>
<evidence type="ECO:0000313" key="5">
    <source>
        <dbReference type="EMBL" id="ALC49609.1"/>
    </source>
</evidence>